<dbReference type="AlphaFoldDB" id="A0A2S7ERI1"/>
<evidence type="ECO:0000313" key="2">
    <source>
        <dbReference type="Proteomes" id="UP000238261"/>
    </source>
</evidence>
<reference evidence="2" key="1">
    <citation type="submission" date="2016-08" db="EMBL/GenBank/DDBJ databases">
        <authorList>
            <person name="Merda D."/>
            <person name="Briand M."/>
            <person name="Taghouti G."/>
            <person name="Carrere S."/>
            <person name="Gouzy J."/>
            <person name="Portier P."/>
            <person name="Jacques M.-A."/>
            <person name="Fischer-Le Saux M."/>
        </authorList>
    </citation>
    <scope>NUCLEOTIDE SEQUENCE [LARGE SCALE GENOMIC DNA]</scope>
    <source>
        <strain evidence="2">CFBP1156</strain>
    </source>
</reference>
<sequence length="59" mass="6420">MPQSTHAICGIASLVMMREATKFLAGLRMHYDTIPGGWPPRGTLEVALPAKAIVMLKLQ</sequence>
<dbReference type="EMBL" id="MDEG01000024">
    <property type="protein sequence ID" value="PPU95686.1"/>
    <property type="molecule type" value="Genomic_DNA"/>
</dbReference>
<evidence type="ECO:0000313" key="1">
    <source>
        <dbReference type="EMBL" id="PPU95686.1"/>
    </source>
</evidence>
<proteinExistence type="predicted"/>
<dbReference type="OrthoDB" id="9758333at2"/>
<comment type="caution">
    <text evidence="1">The sequence shown here is derived from an EMBL/GenBank/DDBJ whole genome shotgun (WGS) entry which is preliminary data.</text>
</comment>
<protein>
    <submittedName>
        <fullName evidence="1">Uncharacterized protein</fullName>
    </submittedName>
</protein>
<name>A0A2S7ERI1_9XANT</name>
<accession>A0A2S7ERI1</accession>
<organism evidence="1 2">
    <name type="scientific">Xanthomonas hyacinthi</name>
    <dbReference type="NCBI Taxonomy" id="56455"/>
    <lineage>
        <taxon>Bacteria</taxon>
        <taxon>Pseudomonadati</taxon>
        <taxon>Pseudomonadota</taxon>
        <taxon>Gammaproteobacteria</taxon>
        <taxon>Lysobacterales</taxon>
        <taxon>Lysobacteraceae</taxon>
        <taxon>Xanthomonas</taxon>
    </lineage>
</organism>
<keyword evidence="2" id="KW-1185">Reference proteome</keyword>
<dbReference type="Proteomes" id="UP000238261">
    <property type="component" value="Unassembled WGS sequence"/>
</dbReference>
<gene>
    <name evidence="1" type="ORF">XhyaCFBP1156_18060</name>
</gene>